<feature type="compositionally biased region" description="Basic and acidic residues" evidence="1">
    <location>
        <begin position="153"/>
        <end position="167"/>
    </location>
</feature>
<sequence>MAAVTRIHSGAEEDAITKGKVEEHADLVLAREVTRPSPKPPNPDSHTMALGEASTSTSTNRSERRTANNGAEGGAFAEGKRMAATMEDRVTRLETVSRKTVTNGSPRARQLRRFILLTPPPLLAAVFPWNRGGDAAGRAFVRRQRKRHRERRRPATEKEGRQRDGGETHVGGCWIFGGCHGGDPRQRTPSFLLRNGGAMETVDDEAVRRETITHRGSGCSGHGRRRSNPGCLCAWNLLGARRHEDG</sequence>
<dbReference type="Proteomes" id="UP001341840">
    <property type="component" value="Unassembled WGS sequence"/>
</dbReference>
<reference evidence="2 3" key="1">
    <citation type="journal article" date="2023" name="Plants (Basel)">
        <title>Bridging the Gap: Combining Genomics and Transcriptomics Approaches to Understand Stylosanthes scabra, an Orphan Legume from the Brazilian Caatinga.</title>
        <authorList>
            <person name="Ferreira-Neto J.R.C."/>
            <person name="da Silva M.D."/>
            <person name="Binneck E."/>
            <person name="de Melo N.F."/>
            <person name="da Silva R.H."/>
            <person name="de Melo A.L.T.M."/>
            <person name="Pandolfi V."/>
            <person name="Bustamante F.O."/>
            <person name="Brasileiro-Vidal A.C."/>
            <person name="Benko-Iseppon A.M."/>
        </authorList>
    </citation>
    <scope>NUCLEOTIDE SEQUENCE [LARGE SCALE GENOMIC DNA]</scope>
    <source>
        <tissue evidence="2">Leaves</tissue>
    </source>
</reference>
<feature type="compositionally biased region" description="Basic residues" evidence="1">
    <location>
        <begin position="142"/>
        <end position="152"/>
    </location>
</feature>
<comment type="caution">
    <text evidence="2">The sequence shown here is derived from an EMBL/GenBank/DDBJ whole genome shotgun (WGS) entry which is preliminary data.</text>
</comment>
<evidence type="ECO:0000313" key="3">
    <source>
        <dbReference type="Proteomes" id="UP001341840"/>
    </source>
</evidence>
<feature type="region of interest" description="Disordered" evidence="1">
    <location>
        <begin position="1"/>
        <end position="80"/>
    </location>
</feature>
<dbReference type="EMBL" id="JASCZI010151072">
    <property type="protein sequence ID" value="MED6168710.1"/>
    <property type="molecule type" value="Genomic_DNA"/>
</dbReference>
<organism evidence="2 3">
    <name type="scientific">Stylosanthes scabra</name>
    <dbReference type="NCBI Taxonomy" id="79078"/>
    <lineage>
        <taxon>Eukaryota</taxon>
        <taxon>Viridiplantae</taxon>
        <taxon>Streptophyta</taxon>
        <taxon>Embryophyta</taxon>
        <taxon>Tracheophyta</taxon>
        <taxon>Spermatophyta</taxon>
        <taxon>Magnoliopsida</taxon>
        <taxon>eudicotyledons</taxon>
        <taxon>Gunneridae</taxon>
        <taxon>Pentapetalae</taxon>
        <taxon>rosids</taxon>
        <taxon>fabids</taxon>
        <taxon>Fabales</taxon>
        <taxon>Fabaceae</taxon>
        <taxon>Papilionoideae</taxon>
        <taxon>50 kb inversion clade</taxon>
        <taxon>dalbergioids sensu lato</taxon>
        <taxon>Dalbergieae</taxon>
        <taxon>Pterocarpus clade</taxon>
        <taxon>Stylosanthes</taxon>
    </lineage>
</organism>
<name>A0ABU6V898_9FABA</name>
<gene>
    <name evidence="2" type="ORF">PIB30_014175</name>
</gene>
<protein>
    <submittedName>
        <fullName evidence="2">Uncharacterized protein</fullName>
    </submittedName>
</protein>
<accession>A0ABU6V898</accession>
<proteinExistence type="predicted"/>
<feature type="compositionally biased region" description="Basic and acidic residues" evidence="1">
    <location>
        <begin position="9"/>
        <end position="26"/>
    </location>
</feature>
<feature type="region of interest" description="Disordered" evidence="1">
    <location>
        <begin position="142"/>
        <end position="167"/>
    </location>
</feature>
<feature type="compositionally biased region" description="Low complexity" evidence="1">
    <location>
        <begin position="67"/>
        <end position="77"/>
    </location>
</feature>
<evidence type="ECO:0000313" key="2">
    <source>
        <dbReference type="EMBL" id="MED6168710.1"/>
    </source>
</evidence>
<evidence type="ECO:0000256" key="1">
    <source>
        <dbReference type="SAM" id="MobiDB-lite"/>
    </source>
</evidence>
<keyword evidence="3" id="KW-1185">Reference proteome</keyword>